<dbReference type="GeneTree" id="ENSGT00940000162906"/>
<organism evidence="6 7">
    <name type="scientific">Chinchilla lanigera</name>
    <name type="common">Long-tailed chinchilla</name>
    <name type="synonym">Chinchilla villidera</name>
    <dbReference type="NCBI Taxonomy" id="34839"/>
    <lineage>
        <taxon>Eukaryota</taxon>
        <taxon>Metazoa</taxon>
        <taxon>Chordata</taxon>
        <taxon>Craniata</taxon>
        <taxon>Vertebrata</taxon>
        <taxon>Euteleostomi</taxon>
        <taxon>Mammalia</taxon>
        <taxon>Eutheria</taxon>
        <taxon>Euarchontoglires</taxon>
        <taxon>Glires</taxon>
        <taxon>Rodentia</taxon>
        <taxon>Hystricomorpha</taxon>
        <taxon>Chinchillidae</taxon>
        <taxon>Chinchilla</taxon>
    </lineage>
</organism>
<dbReference type="InterPro" id="IPR001304">
    <property type="entry name" value="C-type_lectin-like"/>
</dbReference>
<accession>A0A8C2YKC6</accession>
<evidence type="ECO:0000313" key="6">
    <source>
        <dbReference type="Ensembl" id="ENSCLAP00000005074.1"/>
    </source>
</evidence>
<dbReference type="SMART" id="SM00034">
    <property type="entry name" value="CLECT"/>
    <property type="match status" value="1"/>
</dbReference>
<dbReference type="OMA" id="MAEMCDS"/>
<feature type="region of interest" description="Disordered" evidence="3">
    <location>
        <begin position="1"/>
        <end position="21"/>
    </location>
</feature>
<protein>
    <submittedName>
        <fullName evidence="6">CD209 antigen-like protein E</fullName>
    </submittedName>
</protein>
<dbReference type="PROSITE" id="PS50041">
    <property type="entry name" value="C_TYPE_LECTIN_2"/>
    <property type="match status" value="1"/>
</dbReference>
<dbReference type="Gene3D" id="3.10.100.10">
    <property type="entry name" value="Mannose-Binding Protein A, subunit A"/>
    <property type="match status" value="1"/>
</dbReference>
<keyword evidence="4" id="KW-1133">Transmembrane helix</keyword>
<dbReference type="GeneID" id="102022646"/>
<dbReference type="OrthoDB" id="8950604at2759"/>
<dbReference type="AlphaFoldDB" id="A0A8C2YKC6"/>
<dbReference type="SUPFAM" id="SSF56436">
    <property type="entry name" value="C-type lectin-like"/>
    <property type="match status" value="1"/>
</dbReference>
<gene>
    <name evidence="6" type="primary">LOC102022646</name>
</gene>
<dbReference type="Pfam" id="PF00059">
    <property type="entry name" value="Lectin_C"/>
    <property type="match status" value="1"/>
</dbReference>
<dbReference type="Ensembl" id="ENSCLAT00000005167.1">
    <property type="protein sequence ID" value="ENSCLAP00000005074.1"/>
    <property type="gene ID" value="ENSCLAG00000003602.1"/>
</dbReference>
<dbReference type="PROSITE" id="PS00615">
    <property type="entry name" value="C_TYPE_LECTIN_1"/>
    <property type="match status" value="1"/>
</dbReference>
<dbReference type="InterPro" id="IPR050111">
    <property type="entry name" value="C-type_lectin/snaclec_domain"/>
</dbReference>
<evidence type="ECO:0000256" key="3">
    <source>
        <dbReference type="SAM" id="MobiDB-lite"/>
    </source>
</evidence>
<reference evidence="6" key="2">
    <citation type="submission" date="2025-09" db="UniProtKB">
        <authorList>
            <consortium name="Ensembl"/>
        </authorList>
    </citation>
    <scope>IDENTIFICATION</scope>
</reference>
<dbReference type="InterPro" id="IPR018378">
    <property type="entry name" value="C-type_lectin_CS"/>
</dbReference>
<evidence type="ECO:0000259" key="5">
    <source>
        <dbReference type="PROSITE" id="PS50041"/>
    </source>
</evidence>
<dbReference type="CDD" id="cd03590">
    <property type="entry name" value="CLECT_DC-SIGN_like"/>
    <property type="match status" value="1"/>
</dbReference>
<keyword evidence="7" id="KW-1185">Reference proteome</keyword>
<sequence>MAGECEPKVPGGPEEDTFGGQRFAKKDPVVSTYRPKCLPGSWGRWPLLLLLSLSLAICFLLLVTTLVQVSRIPKSPQVEAQDHQENSSLVAASQDQVLSGLEQIYQQLSQINTSLARLCRPCPWNWEPFQGNCYLFSRTLGTWESSVSSCQDMGAHLVIINSIEEQRFLRYWNIRRNQLTWIGLSDQKREGSWRWVDHTPLQLSFWKEGEPNNSGDEDCVELHENTWNDNTCTAQNFWICEQPLAPCPGL</sequence>
<reference evidence="6" key="1">
    <citation type="submission" date="2025-08" db="UniProtKB">
        <authorList>
            <consortium name="Ensembl"/>
        </authorList>
    </citation>
    <scope>IDENTIFICATION</scope>
</reference>
<keyword evidence="4" id="KW-0812">Transmembrane</keyword>
<keyword evidence="2" id="KW-1015">Disulfide bond</keyword>
<evidence type="ECO:0000256" key="2">
    <source>
        <dbReference type="ARBA" id="ARBA00023157"/>
    </source>
</evidence>
<evidence type="ECO:0000256" key="4">
    <source>
        <dbReference type="SAM" id="Phobius"/>
    </source>
</evidence>
<proteinExistence type="predicted"/>
<name>A0A8C2YKC6_CHILA</name>
<dbReference type="Proteomes" id="UP000694398">
    <property type="component" value="Unassembled WGS sequence"/>
</dbReference>
<dbReference type="RefSeq" id="XP_005413210.1">
    <property type="nucleotide sequence ID" value="XM_005413153.2"/>
</dbReference>
<evidence type="ECO:0000256" key="1">
    <source>
        <dbReference type="ARBA" id="ARBA00022734"/>
    </source>
</evidence>
<keyword evidence="4" id="KW-0472">Membrane</keyword>
<dbReference type="InterPro" id="IPR033989">
    <property type="entry name" value="CD209-like_CTLD"/>
</dbReference>
<feature type="transmembrane region" description="Helical" evidence="4">
    <location>
        <begin position="45"/>
        <end position="67"/>
    </location>
</feature>
<evidence type="ECO:0000313" key="7">
    <source>
        <dbReference type="Proteomes" id="UP000694398"/>
    </source>
</evidence>
<dbReference type="InterPro" id="IPR016186">
    <property type="entry name" value="C-type_lectin-like/link_sf"/>
</dbReference>
<feature type="domain" description="C-type lectin" evidence="5">
    <location>
        <begin position="129"/>
        <end position="241"/>
    </location>
</feature>
<dbReference type="GO" id="GO:0030246">
    <property type="term" value="F:carbohydrate binding"/>
    <property type="evidence" value="ECO:0007669"/>
    <property type="project" value="UniProtKB-KW"/>
</dbReference>
<dbReference type="InterPro" id="IPR016187">
    <property type="entry name" value="CTDL_fold"/>
</dbReference>
<dbReference type="PANTHER" id="PTHR22803">
    <property type="entry name" value="MANNOSE, PHOSPHOLIPASE, LECTIN RECEPTOR RELATED"/>
    <property type="match status" value="1"/>
</dbReference>
<keyword evidence="1" id="KW-0430">Lectin</keyword>